<evidence type="ECO:0000259" key="13">
    <source>
        <dbReference type="SMART" id="SM00470"/>
    </source>
</evidence>
<keyword evidence="15" id="KW-1185">Reference proteome</keyword>
<dbReference type="InterPro" id="IPR036086">
    <property type="entry name" value="ParB/Sulfiredoxin_sf"/>
</dbReference>
<evidence type="ECO:0000256" key="3">
    <source>
        <dbReference type="ARBA" id="ARBA00022481"/>
    </source>
</evidence>
<dbReference type="AlphaFoldDB" id="A0AAD9UZJ3"/>
<evidence type="ECO:0000256" key="11">
    <source>
        <dbReference type="PIRSR" id="PIRSR017267-1"/>
    </source>
</evidence>
<dbReference type="PANTHER" id="PTHR21348">
    <property type="match status" value="1"/>
</dbReference>
<evidence type="ECO:0000256" key="7">
    <source>
        <dbReference type="ARBA" id="ARBA00023002"/>
    </source>
</evidence>
<feature type="disulfide bond" description="Interchain" evidence="12">
    <location>
        <position position="75"/>
    </location>
</feature>
<dbReference type="EC" id="1.8.98.2" evidence="2 10"/>
<protein>
    <recommendedName>
        <fullName evidence="2 10">Sulfiredoxin</fullName>
        <ecNumber evidence="2 10">1.8.98.2</ecNumber>
    </recommendedName>
</protein>
<dbReference type="Proteomes" id="UP001249851">
    <property type="component" value="Unassembled WGS sequence"/>
</dbReference>
<evidence type="ECO:0000256" key="4">
    <source>
        <dbReference type="ARBA" id="ARBA00022741"/>
    </source>
</evidence>
<dbReference type="PANTHER" id="PTHR21348:SF2">
    <property type="entry name" value="SULFIREDOXIN-1"/>
    <property type="match status" value="1"/>
</dbReference>
<feature type="domain" description="ParB-like N-terminal" evidence="13">
    <location>
        <begin position="16"/>
        <end position="101"/>
    </location>
</feature>
<dbReference type="InterPro" id="IPR016692">
    <property type="entry name" value="Sulfiredoxin"/>
</dbReference>
<dbReference type="GO" id="GO:0034599">
    <property type="term" value="P:cellular response to oxidative stress"/>
    <property type="evidence" value="ECO:0007669"/>
    <property type="project" value="TreeGrafter"/>
</dbReference>
<comment type="similarity">
    <text evidence="1 10">Belongs to the sulfiredoxin family.</text>
</comment>
<dbReference type="SUPFAM" id="SSF110849">
    <property type="entry name" value="ParB/Sulfiredoxin"/>
    <property type="match status" value="1"/>
</dbReference>
<evidence type="ECO:0000313" key="14">
    <source>
        <dbReference type="EMBL" id="KAK2555557.1"/>
    </source>
</evidence>
<dbReference type="GO" id="GO:0005737">
    <property type="term" value="C:cytoplasm"/>
    <property type="evidence" value="ECO:0007669"/>
    <property type="project" value="TreeGrafter"/>
</dbReference>
<keyword evidence="6 10" id="KW-0049">Antioxidant</keyword>
<reference evidence="14" key="2">
    <citation type="journal article" date="2023" name="Science">
        <title>Genomic signatures of disease resistance in endangered staghorn corals.</title>
        <authorList>
            <person name="Vollmer S.V."/>
            <person name="Selwyn J.D."/>
            <person name="Despard B.A."/>
            <person name="Roesel C.L."/>
        </authorList>
    </citation>
    <scope>NUCLEOTIDE SEQUENCE</scope>
    <source>
        <strain evidence="14">K2</strain>
    </source>
</reference>
<keyword evidence="3" id="KW-0488">Methylation</keyword>
<evidence type="ECO:0000256" key="9">
    <source>
        <dbReference type="ARBA" id="ARBA00047514"/>
    </source>
</evidence>
<keyword evidence="5 10" id="KW-0067">ATP-binding</keyword>
<accession>A0AAD9UZJ3</accession>
<dbReference type="EMBL" id="JARQWQ010000062">
    <property type="protein sequence ID" value="KAK2555557.1"/>
    <property type="molecule type" value="Genomic_DNA"/>
</dbReference>
<evidence type="ECO:0000256" key="1">
    <source>
        <dbReference type="ARBA" id="ARBA00009609"/>
    </source>
</evidence>
<dbReference type="CDD" id="cd16395">
    <property type="entry name" value="Srx"/>
    <property type="match status" value="1"/>
</dbReference>
<keyword evidence="7 10" id="KW-0560">Oxidoreductase</keyword>
<dbReference type="Pfam" id="PF02195">
    <property type="entry name" value="ParB_N"/>
    <property type="match status" value="1"/>
</dbReference>
<gene>
    <name evidence="14" type="ORF">P5673_022903</name>
</gene>
<dbReference type="Gene3D" id="3.90.1530.10">
    <property type="entry name" value="Conserved hypothetical protein from pyrococcus furiosus pfu- 392566-001, ParB domain"/>
    <property type="match status" value="1"/>
</dbReference>
<evidence type="ECO:0000256" key="8">
    <source>
        <dbReference type="ARBA" id="ARBA00023157"/>
    </source>
</evidence>
<name>A0AAD9UZJ3_ACRCE</name>
<sequence length="113" mass="12815">MSSGRTIHSAGISEVHQVPITVINRPVVPTLDEEKVKSLMKTIKDKNLRHTVPPIDVLWIKGREGGDYYYSFGGCHRYEAYRRLNTKTIPCKLVQSNIENLKVYMGSSVPDLK</sequence>
<evidence type="ECO:0000256" key="5">
    <source>
        <dbReference type="ARBA" id="ARBA00022840"/>
    </source>
</evidence>
<dbReference type="SMART" id="SM00470">
    <property type="entry name" value="ParB"/>
    <property type="match status" value="1"/>
</dbReference>
<dbReference type="GO" id="GO:0032542">
    <property type="term" value="F:sulfiredoxin activity"/>
    <property type="evidence" value="ECO:0007669"/>
    <property type="project" value="UniProtKB-EC"/>
</dbReference>
<comment type="caution">
    <text evidence="14">The sequence shown here is derived from an EMBL/GenBank/DDBJ whole genome shotgun (WGS) entry which is preliminary data.</text>
</comment>
<organism evidence="14 15">
    <name type="scientific">Acropora cervicornis</name>
    <name type="common">Staghorn coral</name>
    <dbReference type="NCBI Taxonomy" id="6130"/>
    <lineage>
        <taxon>Eukaryota</taxon>
        <taxon>Metazoa</taxon>
        <taxon>Cnidaria</taxon>
        <taxon>Anthozoa</taxon>
        <taxon>Hexacorallia</taxon>
        <taxon>Scleractinia</taxon>
        <taxon>Astrocoeniina</taxon>
        <taxon>Acroporidae</taxon>
        <taxon>Acropora</taxon>
    </lineage>
</organism>
<evidence type="ECO:0000256" key="12">
    <source>
        <dbReference type="PIRSR" id="PIRSR017267-2"/>
    </source>
</evidence>
<proteinExistence type="inferred from homology"/>
<dbReference type="InterPro" id="IPR003115">
    <property type="entry name" value="ParB_N"/>
</dbReference>
<keyword evidence="8 12" id="KW-1015">Disulfide bond</keyword>
<dbReference type="PIRSF" id="PIRSF017267">
    <property type="entry name" value="Sulfiredoxin"/>
    <property type="match status" value="1"/>
</dbReference>
<keyword evidence="4 10" id="KW-0547">Nucleotide-binding</keyword>
<comment type="catalytic activity">
    <reaction evidence="9 10">
        <text>S-hydroxy-S-oxy-L-cysteinyl-[peroxiredoxin] + [protein]-dithiol + ATP = S-hydroxy-L-cysteinyl-[peroxiredoxin] + [protein]-disulfide + ADP + phosphate</text>
        <dbReference type="Rhea" id="RHEA:17545"/>
        <dbReference type="Rhea" id="RHEA-COMP:10593"/>
        <dbReference type="Rhea" id="RHEA-COMP:10594"/>
        <dbReference type="Rhea" id="RHEA-COMP:13681"/>
        <dbReference type="Rhea" id="RHEA-COMP:17976"/>
        <dbReference type="ChEBI" id="CHEBI:29950"/>
        <dbReference type="ChEBI" id="CHEBI:30616"/>
        <dbReference type="ChEBI" id="CHEBI:43474"/>
        <dbReference type="ChEBI" id="CHEBI:50058"/>
        <dbReference type="ChEBI" id="CHEBI:61973"/>
        <dbReference type="ChEBI" id="CHEBI:61974"/>
        <dbReference type="ChEBI" id="CHEBI:456216"/>
        <dbReference type="EC" id="1.8.98.2"/>
    </reaction>
</comment>
<dbReference type="FunFam" id="3.90.1530.10:FF:000001">
    <property type="entry name" value="Sulfiredoxin"/>
    <property type="match status" value="1"/>
</dbReference>
<reference evidence="14" key="1">
    <citation type="journal article" date="2023" name="G3 (Bethesda)">
        <title>Whole genome assembly and annotation of the endangered Caribbean coral Acropora cervicornis.</title>
        <authorList>
            <person name="Selwyn J.D."/>
            <person name="Vollmer S.V."/>
        </authorList>
    </citation>
    <scope>NUCLEOTIDE SEQUENCE</scope>
    <source>
        <strain evidence="14">K2</strain>
    </source>
</reference>
<evidence type="ECO:0000256" key="2">
    <source>
        <dbReference type="ARBA" id="ARBA00013055"/>
    </source>
</evidence>
<dbReference type="GO" id="GO:0005524">
    <property type="term" value="F:ATP binding"/>
    <property type="evidence" value="ECO:0007669"/>
    <property type="project" value="UniProtKB-KW"/>
</dbReference>
<feature type="binding site" evidence="11">
    <location>
        <begin position="74"/>
        <end position="77"/>
    </location>
    <ligand>
        <name>ATP</name>
        <dbReference type="ChEBI" id="CHEBI:30616"/>
    </ligand>
</feature>
<evidence type="ECO:0000313" key="15">
    <source>
        <dbReference type="Proteomes" id="UP001249851"/>
    </source>
</evidence>
<evidence type="ECO:0000256" key="6">
    <source>
        <dbReference type="ARBA" id="ARBA00022862"/>
    </source>
</evidence>
<evidence type="ECO:0000256" key="10">
    <source>
        <dbReference type="PIRNR" id="PIRNR017267"/>
    </source>
</evidence>